<dbReference type="AlphaFoldDB" id="A0A7W0C893"/>
<proteinExistence type="predicted"/>
<dbReference type="GO" id="GO:0004519">
    <property type="term" value="F:endonuclease activity"/>
    <property type="evidence" value="ECO:0007669"/>
    <property type="project" value="UniProtKB-KW"/>
</dbReference>
<dbReference type="SUPFAM" id="SSF56219">
    <property type="entry name" value="DNase I-like"/>
    <property type="match status" value="1"/>
</dbReference>
<evidence type="ECO:0000259" key="1">
    <source>
        <dbReference type="Pfam" id="PF03372"/>
    </source>
</evidence>
<sequence length="263" mass="30327">MGNQMNLRVMTFNLRFENDRDGQNAWECRRAMVVRVIEKHAPDILGTQEGKWDQLMYLADNLPGYWIHMPGRQEDKKAQCPTLFVRKDRFEITGGRDLWLSKTPDVYMSKDWDSAFPRMMSYAELACREDEGRNICAVVTHLDHIGKEARFHQAKIIAEQAGRTRLPSLVMGDFNEEPEADVHQILTDPAVGLKDTWQQSGGGWGRDSFTSHGFTGIPQKSRIDWILASKEFSVDHVRIIKYQEDGFYPSDHFPYMADLRLSA</sequence>
<keyword evidence="2" id="KW-0540">Nuclease</keyword>
<dbReference type="Proteomes" id="UP000525298">
    <property type="component" value="Unassembled WGS sequence"/>
</dbReference>
<evidence type="ECO:0000313" key="2">
    <source>
        <dbReference type="EMBL" id="MBA2881006.1"/>
    </source>
</evidence>
<dbReference type="RefSeq" id="WP_220128308.1">
    <property type="nucleotide sequence ID" value="NZ_JACDUS010000003.1"/>
</dbReference>
<dbReference type="Gene3D" id="3.60.10.10">
    <property type="entry name" value="Endonuclease/exonuclease/phosphatase"/>
    <property type="match status" value="1"/>
</dbReference>
<keyword evidence="2" id="KW-0255">Endonuclease</keyword>
<name>A0A7W0C893_9BACT</name>
<keyword evidence="2" id="KW-0269">Exonuclease</keyword>
<dbReference type="PANTHER" id="PTHR12121">
    <property type="entry name" value="CARBON CATABOLITE REPRESSOR PROTEIN 4"/>
    <property type="match status" value="1"/>
</dbReference>
<dbReference type="EMBL" id="JACDUS010000003">
    <property type="protein sequence ID" value="MBA2881006.1"/>
    <property type="molecule type" value="Genomic_DNA"/>
</dbReference>
<accession>A0A7W0C893</accession>
<dbReference type="InterPro" id="IPR050410">
    <property type="entry name" value="CCR4/nocturin_mRNA_transcr"/>
</dbReference>
<dbReference type="InterPro" id="IPR005135">
    <property type="entry name" value="Endo/exonuclease/phosphatase"/>
</dbReference>
<evidence type="ECO:0000313" key="3">
    <source>
        <dbReference type="Proteomes" id="UP000525298"/>
    </source>
</evidence>
<comment type="caution">
    <text evidence="2">The sequence shown here is derived from an EMBL/GenBank/DDBJ whole genome shotgun (WGS) entry which is preliminary data.</text>
</comment>
<feature type="domain" description="Endonuclease/exonuclease/phosphatase" evidence="1">
    <location>
        <begin position="10"/>
        <end position="252"/>
    </location>
</feature>
<keyword evidence="2" id="KW-0378">Hydrolase</keyword>
<dbReference type="GO" id="GO:0000175">
    <property type="term" value="F:3'-5'-RNA exonuclease activity"/>
    <property type="evidence" value="ECO:0007669"/>
    <property type="project" value="TreeGrafter"/>
</dbReference>
<protein>
    <submittedName>
        <fullName evidence="2">Endonuclease/exonuclease/phosphatase family metal-dependent hydrolase</fullName>
    </submittedName>
</protein>
<keyword evidence="3" id="KW-1185">Reference proteome</keyword>
<dbReference type="CDD" id="cd09083">
    <property type="entry name" value="EEP-1"/>
    <property type="match status" value="1"/>
</dbReference>
<dbReference type="PANTHER" id="PTHR12121:SF36">
    <property type="entry name" value="ENDONUCLEASE_EXONUCLEASE_PHOSPHATASE DOMAIN-CONTAINING PROTEIN"/>
    <property type="match status" value="1"/>
</dbReference>
<reference evidence="2 3" key="1">
    <citation type="submission" date="2020-07" db="EMBL/GenBank/DDBJ databases">
        <title>Genomic Encyclopedia of Type Strains, Phase IV (KMG-IV): sequencing the most valuable type-strain genomes for metagenomic binning, comparative biology and taxonomic classification.</title>
        <authorList>
            <person name="Goeker M."/>
        </authorList>
    </citation>
    <scope>NUCLEOTIDE SEQUENCE [LARGE SCALE GENOMIC DNA]</scope>
    <source>
        <strain evidence="2 3">DSM 17721</strain>
    </source>
</reference>
<organism evidence="2 3">
    <name type="scientific">Desulfosalsimonas propionicica</name>
    <dbReference type="NCBI Taxonomy" id="332175"/>
    <lineage>
        <taxon>Bacteria</taxon>
        <taxon>Pseudomonadati</taxon>
        <taxon>Thermodesulfobacteriota</taxon>
        <taxon>Desulfobacteria</taxon>
        <taxon>Desulfobacterales</taxon>
        <taxon>Desulfosalsimonadaceae</taxon>
        <taxon>Desulfosalsimonas</taxon>
    </lineage>
</organism>
<gene>
    <name evidence="2" type="ORF">HNR65_001332</name>
</gene>
<dbReference type="InterPro" id="IPR036691">
    <property type="entry name" value="Endo/exonu/phosph_ase_sf"/>
</dbReference>
<dbReference type="Pfam" id="PF03372">
    <property type="entry name" value="Exo_endo_phos"/>
    <property type="match status" value="1"/>
</dbReference>